<organism evidence="7 8">
    <name type="scientific">Sphingomonas lycopersici</name>
    <dbReference type="NCBI Taxonomy" id="2951807"/>
    <lineage>
        <taxon>Bacteria</taxon>
        <taxon>Pseudomonadati</taxon>
        <taxon>Pseudomonadota</taxon>
        <taxon>Alphaproteobacteria</taxon>
        <taxon>Sphingomonadales</taxon>
        <taxon>Sphingomonadaceae</taxon>
        <taxon>Sphingomonas</taxon>
    </lineage>
</organism>
<evidence type="ECO:0000259" key="6">
    <source>
        <dbReference type="PROSITE" id="PS51007"/>
    </source>
</evidence>
<reference evidence="7" key="1">
    <citation type="submission" date="2022-06" db="EMBL/GenBank/DDBJ databases">
        <title>Sphingomonas sp. nov. isolated from rhizosphere soil of tomato.</title>
        <authorList>
            <person name="Dong H."/>
            <person name="Gao R."/>
        </authorList>
    </citation>
    <scope>NUCLEOTIDE SEQUENCE</scope>
    <source>
        <strain evidence="7">MMSM24</strain>
    </source>
</reference>
<evidence type="ECO:0000313" key="7">
    <source>
        <dbReference type="EMBL" id="MCW6533380.1"/>
    </source>
</evidence>
<name>A0AA41Z4H0_9SPHN</name>
<keyword evidence="2 4" id="KW-0479">Metal-binding</keyword>
<keyword evidence="8" id="KW-1185">Reference proteome</keyword>
<sequence>MTFSKPQRPTFILAAAAVVLGGSVVARAQSPGSTVWSGVYTDEQADRGKAAYAANCASCHGDTLAGIDVAPPLTGAGFLNNWNGTSAGDLFNRIKTTMPLNAPATLSGRTVADIEAFIFKANGFPAGQVALPSAPPMMANMKIVSQKPAN</sequence>
<proteinExistence type="predicted"/>
<feature type="domain" description="Cytochrome c" evidence="6">
    <location>
        <begin position="43"/>
        <end position="122"/>
    </location>
</feature>
<dbReference type="Proteomes" id="UP001165565">
    <property type="component" value="Unassembled WGS sequence"/>
</dbReference>
<comment type="caution">
    <text evidence="7">The sequence shown here is derived from an EMBL/GenBank/DDBJ whole genome shotgun (WGS) entry which is preliminary data.</text>
</comment>
<keyword evidence="3 4" id="KW-0408">Iron</keyword>
<gene>
    <name evidence="7" type="ORF">NEE01_01140</name>
</gene>
<dbReference type="GO" id="GO:0046872">
    <property type="term" value="F:metal ion binding"/>
    <property type="evidence" value="ECO:0007669"/>
    <property type="project" value="UniProtKB-KW"/>
</dbReference>
<keyword evidence="5" id="KW-0732">Signal</keyword>
<evidence type="ECO:0000256" key="5">
    <source>
        <dbReference type="SAM" id="SignalP"/>
    </source>
</evidence>
<evidence type="ECO:0000256" key="1">
    <source>
        <dbReference type="ARBA" id="ARBA00022617"/>
    </source>
</evidence>
<evidence type="ECO:0000256" key="2">
    <source>
        <dbReference type="ARBA" id="ARBA00022723"/>
    </source>
</evidence>
<dbReference type="EMBL" id="JANFAV010000001">
    <property type="protein sequence ID" value="MCW6533380.1"/>
    <property type="molecule type" value="Genomic_DNA"/>
</dbReference>
<dbReference type="InterPro" id="IPR036909">
    <property type="entry name" value="Cyt_c-like_dom_sf"/>
</dbReference>
<dbReference type="SUPFAM" id="SSF46626">
    <property type="entry name" value="Cytochrome c"/>
    <property type="match status" value="1"/>
</dbReference>
<protein>
    <submittedName>
        <fullName evidence="7">Cytochrome c</fullName>
    </submittedName>
</protein>
<evidence type="ECO:0000256" key="4">
    <source>
        <dbReference type="PROSITE-ProRule" id="PRU00433"/>
    </source>
</evidence>
<dbReference type="InterPro" id="IPR009056">
    <property type="entry name" value="Cyt_c-like_dom"/>
</dbReference>
<dbReference type="PROSITE" id="PS51007">
    <property type="entry name" value="CYTC"/>
    <property type="match status" value="1"/>
</dbReference>
<evidence type="ECO:0000256" key="3">
    <source>
        <dbReference type="ARBA" id="ARBA00023004"/>
    </source>
</evidence>
<dbReference type="RefSeq" id="WP_265267411.1">
    <property type="nucleotide sequence ID" value="NZ_JANFAV010000001.1"/>
</dbReference>
<dbReference type="Pfam" id="PF13442">
    <property type="entry name" value="Cytochrome_CBB3"/>
    <property type="match status" value="1"/>
</dbReference>
<accession>A0AA41Z4H0</accession>
<dbReference type="GO" id="GO:0009055">
    <property type="term" value="F:electron transfer activity"/>
    <property type="evidence" value="ECO:0007669"/>
    <property type="project" value="InterPro"/>
</dbReference>
<dbReference type="Gene3D" id="1.10.760.10">
    <property type="entry name" value="Cytochrome c-like domain"/>
    <property type="match status" value="1"/>
</dbReference>
<feature type="chain" id="PRO_5041431991" evidence="5">
    <location>
        <begin position="29"/>
        <end position="150"/>
    </location>
</feature>
<keyword evidence="1 4" id="KW-0349">Heme</keyword>
<evidence type="ECO:0000313" key="8">
    <source>
        <dbReference type="Proteomes" id="UP001165565"/>
    </source>
</evidence>
<feature type="signal peptide" evidence="5">
    <location>
        <begin position="1"/>
        <end position="28"/>
    </location>
</feature>
<dbReference type="AlphaFoldDB" id="A0AA41Z4H0"/>
<dbReference type="GO" id="GO:0020037">
    <property type="term" value="F:heme binding"/>
    <property type="evidence" value="ECO:0007669"/>
    <property type="project" value="InterPro"/>
</dbReference>